<dbReference type="EC" id="2.7.7.65" evidence="2"/>
<feature type="transmembrane region" description="Helical" evidence="4">
    <location>
        <begin position="78"/>
        <end position="98"/>
    </location>
</feature>
<protein>
    <recommendedName>
        <fullName evidence="2">diguanylate cyclase</fullName>
        <ecNumber evidence="2">2.7.7.65</ecNumber>
    </recommendedName>
</protein>
<proteinExistence type="predicted"/>
<dbReference type="InterPro" id="IPR000160">
    <property type="entry name" value="GGDEF_dom"/>
</dbReference>
<feature type="transmembrane region" description="Helical" evidence="4">
    <location>
        <begin position="134"/>
        <end position="153"/>
    </location>
</feature>
<sequence length="406" mass="44733">MESRSSRATEAVPRQRIERLLNHSRFRLRFPAPLEATYRAYHDADALRVFRGSLGYLVLLYLAMAGAALAVAPSGQLGAWPLLFSGFGLLILIGWLLVRSRLLQRFYQRVVCALAALAVALSMINPMLVTDPEFRVLVYIGGAYAVVVVYLGLSLRLPYAMLAGWGVGLPLMAAGYALAPRLGLAIDWLLVLATFVGASVLCMVICYRDERQSRRVFLQAELLRLDREHIALLAEELQKQALVDGLTGLANRRQFDQALQREWGRAHREHRPLALVFADIDHFKAYNDYFGHQEGDDCMRVLAGIFRAQARRATDLAGRYGGEEFVLLLPGVMLAEAASRAELLAAAVRAASLPHPRSSCANTVTLSIGVAAMVPTQDGSPDELVRRADQALYEAKAAGRNRVIAH</sequence>
<comment type="catalytic activity">
    <reaction evidence="3">
        <text>2 GTP = 3',3'-c-di-GMP + 2 diphosphate</text>
        <dbReference type="Rhea" id="RHEA:24898"/>
        <dbReference type="ChEBI" id="CHEBI:33019"/>
        <dbReference type="ChEBI" id="CHEBI:37565"/>
        <dbReference type="ChEBI" id="CHEBI:58805"/>
        <dbReference type="EC" id="2.7.7.65"/>
    </reaction>
</comment>
<keyword evidence="4" id="KW-0472">Membrane</keyword>
<dbReference type="AlphaFoldDB" id="A0A0B4XMG6"/>
<evidence type="ECO:0000313" key="6">
    <source>
        <dbReference type="EMBL" id="AJD49519.1"/>
    </source>
</evidence>
<dbReference type="SUPFAM" id="SSF55073">
    <property type="entry name" value="Nucleotide cyclase"/>
    <property type="match status" value="1"/>
</dbReference>
<feature type="transmembrane region" description="Helical" evidence="4">
    <location>
        <begin position="185"/>
        <end position="207"/>
    </location>
</feature>
<evidence type="ECO:0000256" key="2">
    <source>
        <dbReference type="ARBA" id="ARBA00012528"/>
    </source>
</evidence>
<dbReference type="PANTHER" id="PTHR45138:SF9">
    <property type="entry name" value="DIGUANYLATE CYCLASE DGCM-RELATED"/>
    <property type="match status" value="1"/>
</dbReference>
<dbReference type="GO" id="GO:0005886">
    <property type="term" value="C:plasma membrane"/>
    <property type="evidence" value="ECO:0007669"/>
    <property type="project" value="TreeGrafter"/>
</dbReference>
<organism evidence="6 7">
    <name type="scientific">Isoalcanivorax pacificus W11-5</name>
    <dbReference type="NCBI Taxonomy" id="391936"/>
    <lineage>
        <taxon>Bacteria</taxon>
        <taxon>Pseudomonadati</taxon>
        <taxon>Pseudomonadota</taxon>
        <taxon>Gammaproteobacteria</taxon>
        <taxon>Oceanospirillales</taxon>
        <taxon>Alcanivoracaceae</taxon>
        <taxon>Isoalcanivorax</taxon>
    </lineage>
</organism>
<evidence type="ECO:0000256" key="4">
    <source>
        <dbReference type="SAM" id="Phobius"/>
    </source>
</evidence>
<dbReference type="PANTHER" id="PTHR45138">
    <property type="entry name" value="REGULATORY COMPONENTS OF SENSORY TRANSDUCTION SYSTEM"/>
    <property type="match status" value="1"/>
</dbReference>
<evidence type="ECO:0000256" key="1">
    <source>
        <dbReference type="ARBA" id="ARBA00001946"/>
    </source>
</evidence>
<evidence type="ECO:0000256" key="3">
    <source>
        <dbReference type="ARBA" id="ARBA00034247"/>
    </source>
</evidence>
<dbReference type="FunFam" id="3.30.70.270:FF:000001">
    <property type="entry name" value="Diguanylate cyclase domain protein"/>
    <property type="match status" value="1"/>
</dbReference>
<reference evidence="6 7" key="1">
    <citation type="journal article" date="2012" name="J. Bacteriol.">
        <title>Genome sequence of an alkane-degrading bacterium, Alcanivorax pacificus type strain W11-5, isolated from deep sea sediment.</title>
        <authorList>
            <person name="Lai Q."/>
            <person name="Shao Z."/>
        </authorList>
    </citation>
    <scope>NUCLEOTIDE SEQUENCE [LARGE SCALE GENOMIC DNA]</scope>
    <source>
        <strain evidence="6 7">W11-5</strain>
    </source>
</reference>
<dbReference type="InterPro" id="IPR043128">
    <property type="entry name" value="Rev_trsase/Diguanyl_cyclase"/>
</dbReference>
<dbReference type="KEGG" id="apac:S7S_15535"/>
<keyword evidence="4" id="KW-0812">Transmembrane</keyword>
<feature type="transmembrane region" description="Helical" evidence="4">
    <location>
        <begin position="160"/>
        <end position="179"/>
    </location>
</feature>
<name>A0A0B4XMG6_9GAMM</name>
<dbReference type="CDD" id="cd01949">
    <property type="entry name" value="GGDEF"/>
    <property type="match status" value="1"/>
</dbReference>
<dbReference type="GO" id="GO:0043709">
    <property type="term" value="P:cell adhesion involved in single-species biofilm formation"/>
    <property type="evidence" value="ECO:0007669"/>
    <property type="project" value="TreeGrafter"/>
</dbReference>
<dbReference type="NCBIfam" id="TIGR00254">
    <property type="entry name" value="GGDEF"/>
    <property type="match status" value="1"/>
</dbReference>
<dbReference type="Pfam" id="PF00990">
    <property type="entry name" value="GGDEF"/>
    <property type="match status" value="1"/>
</dbReference>
<keyword evidence="7" id="KW-1185">Reference proteome</keyword>
<evidence type="ECO:0000313" key="7">
    <source>
        <dbReference type="Proteomes" id="UP000006764"/>
    </source>
</evidence>
<dbReference type="STRING" id="391936.S7S_15535"/>
<evidence type="ECO:0000259" key="5">
    <source>
        <dbReference type="PROSITE" id="PS50887"/>
    </source>
</evidence>
<feature type="transmembrane region" description="Helical" evidence="4">
    <location>
        <begin position="54"/>
        <end position="72"/>
    </location>
</feature>
<dbReference type="Gene3D" id="3.30.70.270">
    <property type="match status" value="1"/>
</dbReference>
<dbReference type="Proteomes" id="UP000006764">
    <property type="component" value="Chromosome"/>
</dbReference>
<keyword evidence="4" id="KW-1133">Transmembrane helix</keyword>
<feature type="transmembrane region" description="Helical" evidence="4">
    <location>
        <begin position="110"/>
        <end position="128"/>
    </location>
</feature>
<dbReference type="GO" id="GO:0052621">
    <property type="term" value="F:diguanylate cyclase activity"/>
    <property type="evidence" value="ECO:0007669"/>
    <property type="project" value="UniProtKB-EC"/>
</dbReference>
<dbReference type="GO" id="GO:1902201">
    <property type="term" value="P:negative regulation of bacterial-type flagellum-dependent cell motility"/>
    <property type="evidence" value="ECO:0007669"/>
    <property type="project" value="TreeGrafter"/>
</dbReference>
<dbReference type="EMBL" id="CP004387">
    <property type="protein sequence ID" value="AJD49519.1"/>
    <property type="molecule type" value="Genomic_DNA"/>
</dbReference>
<dbReference type="PROSITE" id="PS50887">
    <property type="entry name" value="GGDEF"/>
    <property type="match status" value="1"/>
</dbReference>
<dbReference type="SMART" id="SM00267">
    <property type="entry name" value="GGDEF"/>
    <property type="match status" value="1"/>
</dbReference>
<dbReference type="InterPro" id="IPR029787">
    <property type="entry name" value="Nucleotide_cyclase"/>
</dbReference>
<dbReference type="OrthoDB" id="73375at2"/>
<feature type="domain" description="GGDEF" evidence="5">
    <location>
        <begin position="271"/>
        <end position="406"/>
    </location>
</feature>
<dbReference type="HOGENOM" id="CLU_000445_11_2_6"/>
<comment type="cofactor">
    <cofactor evidence="1">
        <name>Mg(2+)</name>
        <dbReference type="ChEBI" id="CHEBI:18420"/>
    </cofactor>
</comment>
<accession>A0A0B4XMG6</accession>
<dbReference type="InterPro" id="IPR050469">
    <property type="entry name" value="Diguanylate_Cyclase"/>
</dbReference>
<gene>
    <name evidence="6" type="ORF">S7S_15535</name>
</gene>
<dbReference type="RefSeq" id="WP_008733472.1">
    <property type="nucleotide sequence ID" value="NZ_CP004387.1"/>
</dbReference>